<dbReference type="Proteomes" id="UP000593562">
    <property type="component" value="Unassembled WGS sequence"/>
</dbReference>
<evidence type="ECO:0000313" key="14">
    <source>
        <dbReference type="Proteomes" id="UP000593562"/>
    </source>
</evidence>
<keyword evidence="3" id="KW-1003">Cell membrane</keyword>
<keyword evidence="8 12" id="KW-0472">Membrane</keyword>
<name>A0A7J7C1N0_TRIWF</name>
<keyword evidence="5" id="KW-0256">Endoplasmic reticulum</keyword>
<sequence length="641" mass="72508">MADRPRCNCQGLLEVVSAGKMVVEAVGFEAAQAPNIATEVETSFPDEKEKGKLDKELGNRPIKFGTHGDEPIKVEGGDASDANFPKDAVDEWPAPKQIHYFYFVKYRPYDDPKIKAKIDLADKEIQKRNQSRFRVMEELKLKRADRAGMISQLKSLRTESDQYYTVMNEKKKEREPLYQALGKLRDTGGAGRGGLCSSEEELDDLIYSLNYRMQHESIPLAEEKQILREIKQLEGTREKVNANAATRTKIQDEMGQKQAIHDQYKLIGADLDGVRKEHQAVKTKITALKEKLKSMDDDISSLLNELENATQKRDKALESIQEFRKQRDEGNACFFQSRGLLNKARDLAAKKDIEALEELSRTELDKFISLWSNNKTIREDYEKRILTSLDQRQLSRDGRMRNPDEKPLVQVQEVPVLSDVEAVAKTNVKRPKEESKANPQKDTLPAQKAKASAKVTDPNPTSEGSDIADIENNSYEIPPKGSTSKEDVVDPAKLKELKREEEMVKAKQAMERKKKLAEKAAVKAAIRAQKEAEKKLKEIKEEKKLKKKSGGSALATETEESAEAVVESVEMEKDADEEAPVTAKGKVVRENAVRLRRRPRGQDSVSKAILKRKKFTNYWLWAAPVAVIVLLLLVLGYLYLL</sequence>
<reference evidence="13 14" key="1">
    <citation type="journal article" date="2020" name="Nat. Commun.">
        <title>Genome of Tripterygium wilfordii and identification of cytochrome P450 involved in triptolide biosynthesis.</title>
        <authorList>
            <person name="Tu L."/>
            <person name="Su P."/>
            <person name="Zhang Z."/>
            <person name="Gao L."/>
            <person name="Wang J."/>
            <person name="Hu T."/>
            <person name="Zhou J."/>
            <person name="Zhang Y."/>
            <person name="Zhao Y."/>
            <person name="Liu Y."/>
            <person name="Song Y."/>
            <person name="Tong Y."/>
            <person name="Lu Y."/>
            <person name="Yang J."/>
            <person name="Xu C."/>
            <person name="Jia M."/>
            <person name="Peters R.J."/>
            <person name="Huang L."/>
            <person name="Gao W."/>
        </authorList>
    </citation>
    <scope>NUCLEOTIDE SEQUENCE [LARGE SCALE GENOMIC DNA]</scope>
    <source>
        <strain evidence="14">cv. XIE 37</strain>
        <tissue evidence="13">Leaf</tissue>
    </source>
</reference>
<dbReference type="GO" id="GO:0005886">
    <property type="term" value="C:plasma membrane"/>
    <property type="evidence" value="ECO:0007669"/>
    <property type="project" value="UniProtKB-SubCell"/>
</dbReference>
<keyword evidence="6 12" id="KW-1133">Transmembrane helix</keyword>
<feature type="region of interest" description="Disordered" evidence="11">
    <location>
        <begin position="58"/>
        <end position="80"/>
    </location>
</feature>
<dbReference type="PANTHER" id="PTHR32219:SF2">
    <property type="entry name" value="PROTON PUMP-INTERACTOR 1"/>
    <property type="match status" value="1"/>
</dbReference>
<dbReference type="PANTHER" id="PTHR32219">
    <property type="entry name" value="RNA-BINDING PROTEIN YLMH-RELATED"/>
    <property type="match status" value="1"/>
</dbReference>
<evidence type="ECO:0000313" key="13">
    <source>
        <dbReference type="EMBL" id="KAF5728033.1"/>
    </source>
</evidence>
<evidence type="ECO:0000256" key="11">
    <source>
        <dbReference type="SAM" id="MobiDB-lite"/>
    </source>
</evidence>
<feature type="coiled-coil region" evidence="10">
    <location>
        <begin position="271"/>
        <end position="326"/>
    </location>
</feature>
<keyword evidence="7 10" id="KW-0175">Coiled coil</keyword>
<evidence type="ECO:0000256" key="5">
    <source>
        <dbReference type="ARBA" id="ARBA00022824"/>
    </source>
</evidence>
<keyword evidence="14" id="KW-1185">Reference proteome</keyword>
<comment type="similarity">
    <text evidence="9">Belongs to the plant Proton pump-interactor protein family.</text>
</comment>
<feature type="region of interest" description="Disordered" evidence="11">
    <location>
        <begin position="543"/>
        <end position="583"/>
    </location>
</feature>
<accession>A0A7J7C1N0</accession>
<keyword evidence="4 12" id="KW-0812">Transmembrane</keyword>
<evidence type="ECO:0000256" key="1">
    <source>
        <dbReference type="ARBA" id="ARBA00004162"/>
    </source>
</evidence>
<proteinExistence type="inferred from homology"/>
<dbReference type="InParanoid" id="A0A7J7C1N0"/>
<feature type="transmembrane region" description="Helical" evidence="12">
    <location>
        <begin position="618"/>
        <end position="640"/>
    </location>
</feature>
<dbReference type="FunCoup" id="A0A7J7C1N0">
    <property type="interactions" value="1226"/>
</dbReference>
<evidence type="ECO:0000256" key="10">
    <source>
        <dbReference type="SAM" id="Coils"/>
    </source>
</evidence>
<evidence type="ECO:0000256" key="9">
    <source>
        <dbReference type="ARBA" id="ARBA00038080"/>
    </source>
</evidence>
<evidence type="ECO:0000256" key="7">
    <source>
        <dbReference type="ARBA" id="ARBA00023054"/>
    </source>
</evidence>
<dbReference type="AlphaFoldDB" id="A0A7J7C1N0"/>
<evidence type="ECO:0000256" key="2">
    <source>
        <dbReference type="ARBA" id="ARBA00004389"/>
    </source>
</evidence>
<evidence type="ECO:0000256" key="12">
    <source>
        <dbReference type="SAM" id="Phobius"/>
    </source>
</evidence>
<evidence type="ECO:0000256" key="4">
    <source>
        <dbReference type="ARBA" id="ARBA00022692"/>
    </source>
</evidence>
<feature type="region of interest" description="Disordered" evidence="11">
    <location>
        <begin position="426"/>
        <end position="491"/>
    </location>
</feature>
<organism evidence="13 14">
    <name type="scientific">Tripterygium wilfordii</name>
    <name type="common">Thunder God vine</name>
    <dbReference type="NCBI Taxonomy" id="458696"/>
    <lineage>
        <taxon>Eukaryota</taxon>
        <taxon>Viridiplantae</taxon>
        <taxon>Streptophyta</taxon>
        <taxon>Embryophyta</taxon>
        <taxon>Tracheophyta</taxon>
        <taxon>Spermatophyta</taxon>
        <taxon>Magnoliopsida</taxon>
        <taxon>eudicotyledons</taxon>
        <taxon>Gunneridae</taxon>
        <taxon>Pentapetalae</taxon>
        <taxon>rosids</taxon>
        <taxon>fabids</taxon>
        <taxon>Celastrales</taxon>
        <taxon>Celastraceae</taxon>
        <taxon>Tripterygium</taxon>
    </lineage>
</organism>
<feature type="compositionally biased region" description="Basic and acidic residues" evidence="11">
    <location>
        <begin position="66"/>
        <end position="76"/>
    </location>
</feature>
<evidence type="ECO:0000256" key="8">
    <source>
        <dbReference type="ARBA" id="ARBA00023136"/>
    </source>
</evidence>
<dbReference type="InterPro" id="IPR055282">
    <property type="entry name" value="PPI1-4"/>
</dbReference>
<gene>
    <name evidence="13" type="ORF">HS088_TW21G00176</name>
</gene>
<comment type="caution">
    <text evidence="13">The sequence shown here is derived from an EMBL/GenBank/DDBJ whole genome shotgun (WGS) entry which is preliminary data.</text>
</comment>
<protein>
    <submittedName>
        <fullName evidence="13">Proton pump-interactor 1</fullName>
    </submittedName>
</protein>
<evidence type="ECO:0000256" key="3">
    <source>
        <dbReference type="ARBA" id="ARBA00022475"/>
    </source>
</evidence>
<dbReference type="GO" id="GO:0005789">
    <property type="term" value="C:endoplasmic reticulum membrane"/>
    <property type="evidence" value="ECO:0007669"/>
    <property type="project" value="UniProtKB-SubCell"/>
</dbReference>
<comment type="subcellular location">
    <subcellularLocation>
        <location evidence="1">Cell membrane</location>
        <topology evidence="1">Single-pass membrane protein</topology>
    </subcellularLocation>
    <subcellularLocation>
        <location evidence="2">Endoplasmic reticulum membrane</location>
        <topology evidence="2">Single-pass membrane protein</topology>
    </subcellularLocation>
</comment>
<evidence type="ECO:0000256" key="6">
    <source>
        <dbReference type="ARBA" id="ARBA00022989"/>
    </source>
</evidence>
<dbReference type="EMBL" id="JAAARO010000021">
    <property type="protein sequence ID" value="KAF5728033.1"/>
    <property type="molecule type" value="Genomic_DNA"/>
</dbReference>